<gene>
    <name evidence="12" type="ORF">VNI00_004850</name>
</gene>
<evidence type="ECO:0000256" key="8">
    <source>
        <dbReference type="RuleBase" id="RU004453"/>
    </source>
</evidence>
<dbReference type="GO" id="GO:0008061">
    <property type="term" value="F:chitin binding"/>
    <property type="evidence" value="ECO:0007669"/>
    <property type="project" value="InterPro"/>
</dbReference>
<name>A0AAW0DIR6_9AGAR</name>
<feature type="signal peptide" evidence="10">
    <location>
        <begin position="1"/>
        <end position="23"/>
    </location>
</feature>
<evidence type="ECO:0000256" key="6">
    <source>
        <dbReference type="ARBA" id="ARBA00023326"/>
    </source>
</evidence>
<dbReference type="PROSITE" id="PS51910">
    <property type="entry name" value="GH18_2"/>
    <property type="match status" value="1"/>
</dbReference>
<dbReference type="GO" id="GO:0005576">
    <property type="term" value="C:extracellular region"/>
    <property type="evidence" value="ECO:0007669"/>
    <property type="project" value="TreeGrafter"/>
</dbReference>
<evidence type="ECO:0000256" key="7">
    <source>
        <dbReference type="RuleBase" id="RU000489"/>
    </source>
</evidence>
<dbReference type="InterPro" id="IPR011583">
    <property type="entry name" value="Chitinase_II/V-like_cat"/>
</dbReference>
<keyword evidence="13" id="KW-1185">Reference proteome</keyword>
<dbReference type="Proteomes" id="UP001383192">
    <property type="component" value="Unassembled WGS sequence"/>
</dbReference>
<dbReference type="GO" id="GO:0000272">
    <property type="term" value="P:polysaccharide catabolic process"/>
    <property type="evidence" value="ECO:0007669"/>
    <property type="project" value="UniProtKB-KW"/>
</dbReference>
<protein>
    <recommendedName>
        <fullName evidence="11">GH18 domain-containing protein</fullName>
    </recommendedName>
</protein>
<reference evidence="12 13" key="1">
    <citation type="submission" date="2024-01" db="EMBL/GenBank/DDBJ databases">
        <title>A draft genome for a cacao thread blight-causing isolate of Paramarasmius palmivorus.</title>
        <authorList>
            <person name="Baruah I.K."/>
            <person name="Bukari Y."/>
            <person name="Amoako-Attah I."/>
            <person name="Meinhardt L.W."/>
            <person name="Bailey B.A."/>
            <person name="Cohen S.P."/>
        </authorList>
    </citation>
    <scope>NUCLEOTIDE SEQUENCE [LARGE SCALE GENOMIC DNA]</scope>
    <source>
        <strain evidence="12 13">GH-12</strain>
    </source>
</reference>
<dbReference type="PROSITE" id="PS01095">
    <property type="entry name" value="GH18_1"/>
    <property type="match status" value="1"/>
</dbReference>
<keyword evidence="5 7" id="KW-0326">Glycosidase</keyword>
<dbReference type="Gene3D" id="3.20.20.80">
    <property type="entry name" value="Glycosidases"/>
    <property type="match status" value="2"/>
</dbReference>
<proteinExistence type="inferred from homology"/>
<sequence length="416" mass="44957">MFALYSSALLLISALSLTTPALGKTSAIISKGYYTGWNSDDFPLDKVSWNKYTHLTYAFAITTPDGKLSLEGSNPSGLAPFVQAAHDNGVKASVGIGGWTGSMFFSTSIGSPENRTAFVKTVTDFATQYNLDGLDMDWEYPNRQGIGCNAISPDDTANLLAFLQELRKDPIGSKLSLSAAVSLGVYNDASGSPSTDVSGFGDVLDYMVIMGYDIWGSWSSSVGPNAPLNDTCAAPANQQGSAIWSVQKWNSAGIPFNKIVLGVPGYGHAFTVRQKDAFQKNSNTKLTKYPPFDKEDRARGDAWSDPAGKDVCGTENPAGDTYNFWGLVENGFLNTDVKRYDVLASDWGGGTKQRRQAYVYNPDKEVMVSYDDANAADHKGHFIKNFGLAGFSLWHAGSDYNDILLDSIRKAAGFKN</sequence>
<dbReference type="SMART" id="SM00636">
    <property type="entry name" value="Glyco_18"/>
    <property type="match status" value="1"/>
</dbReference>
<evidence type="ECO:0000256" key="3">
    <source>
        <dbReference type="ARBA" id="ARBA00023024"/>
    </source>
</evidence>
<feature type="compositionally biased region" description="Basic and acidic residues" evidence="9">
    <location>
        <begin position="291"/>
        <end position="302"/>
    </location>
</feature>
<keyword evidence="6" id="KW-0624">Polysaccharide degradation</keyword>
<dbReference type="PANTHER" id="PTHR11177:SF392">
    <property type="entry name" value="HAP41P"/>
    <property type="match status" value="1"/>
</dbReference>
<evidence type="ECO:0000256" key="2">
    <source>
        <dbReference type="ARBA" id="ARBA00022801"/>
    </source>
</evidence>
<evidence type="ECO:0000256" key="10">
    <source>
        <dbReference type="SAM" id="SignalP"/>
    </source>
</evidence>
<keyword evidence="4" id="KW-0119">Carbohydrate metabolism</keyword>
<evidence type="ECO:0000313" key="13">
    <source>
        <dbReference type="Proteomes" id="UP001383192"/>
    </source>
</evidence>
<dbReference type="PANTHER" id="PTHR11177">
    <property type="entry name" value="CHITINASE"/>
    <property type="match status" value="1"/>
</dbReference>
<dbReference type="EMBL" id="JAYKXP010000013">
    <property type="protein sequence ID" value="KAK7051350.1"/>
    <property type="molecule type" value="Genomic_DNA"/>
</dbReference>
<comment type="similarity">
    <text evidence="8">Belongs to the glycosyl hydrolase 18 family.</text>
</comment>
<dbReference type="Pfam" id="PF00704">
    <property type="entry name" value="Glyco_hydro_18"/>
    <property type="match status" value="1"/>
</dbReference>
<dbReference type="InterPro" id="IPR001579">
    <property type="entry name" value="Glyco_hydro_18_chit_AS"/>
</dbReference>
<keyword evidence="2 7" id="KW-0378">Hydrolase</keyword>
<evidence type="ECO:0000259" key="11">
    <source>
        <dbReference type="PROSITE" id="PS51910"/>
    </source>
</evidence>
<evidence type="ECO:0000256" key="1">
    <source>
        <dbReference type="ARBA" id="ARBA00000822"/>
    </source>
</evidence>
<dbReference type="SUPFAM" id="SSF51445">
    <property type="entry name" value="(Trans)glycosidases"/>
    <property type="match status" value="1"/>
</dbReference>
<evidence type="ECO:0000256" key="9">
    <source>
        <dbReference type="SAM" id="MobiDB-lite"/>
    </source>
</evidence>
<dbReference type="AlphaFoldDB" id="A0AAW0DIR6"/>
<comment type="catalytic activity">
    <reaction evidence="1">
        <text>Random endo-hydrolysis of N-acetyl-beta-D-glucosaminide (1-&gt;4)-beta-linkages in chitin and chitodextrins.</text>
        <dbReference type="EC" id="3.2.1.14"/>
    </reaction>
</comment>
<evidence type="ECO:0000256" key="4">
    <source>
        <dbReference type="ARBA" id="ARBA00023277"/>
    </source>
</evidence>
<dbReference type="InterPro" id="IPR029070">
    <property type="entry name" value="Chitinase_insertion_sf"/>
</dbReference>
<comment type="caution">
    <text evidence="12">The sequence shown here is derived from an EMBL/GenBank/DDBJ whole genome shotgun (WGS) entry which is preliminary data.</text>
</comment>
<keyword evidence="3" id="KW-0146">Chitin degradation</keyword>
<dbReference type="GO" id="GO:0006032">
    <property type="term" value="P:chitin catabolic process"/>
    <property type="evidence" value="ECO:0007669"/>
    <property type="project" value="UniProtKB-KW"/>
</dbReference>
<dbReference type="Gene3D" id="3.10.50.10">
    <property type="match status" value="1"/>
</dbReference>
<feature type="region of interest" description="Disordered" evidence="9">
    <location>
        <begin position="284"/>
        <end position="312"/>
    </location>
</feature>
<dbReference type="GO" id="GO:0008843">
    <property type="term" value="F:endochitinase activity"/>
    <property type="evidence" value="ECO:0007669"/>
    <property type="project" value="UniProtKB-EC"/>
</dbReference>
<dbReference type="InterPro" id="IPR017853">
    <property type="entry name" value="GH"/>
</dbReference>
<evidence type="ECO:0000256" key="5">
    <source>
        <dbReference type="ARBA" id="ARBA00023295"/>
    </source>
</evidence>
<accession>A0AAW0DIR6</accession>
<organism evidence="12 13">
    <name type="scientific">Paramarasmius palmivorus</name>
    <dbReference type="NCBI Taxonomy" id="297713"/>
    <lineage>
        <taxon>Eukaryota</taxon>
        <taxon>Fungi</taxon>
        <taxon>Dikarya</taxon>
        <taxon>Basidiomycota</taxon>
        <taxon>Agaricomycotina</taxon>
        <taxon>Agaricomycetes</taxon>
        <taxon>Agaricomycetidae</taxon>
        <taxon>Agaricales</taxon>
        <taxon>Marasmiineae</taxon>
        <taxon>Marasmiaceae</taxon>
        <taxon>Paramarasmius</taxon>
    </lineage>
</organism>
<keyword evidence="10" id="KW-0732">Signal</keyword>
<evidence type="ECO:0000313" key="12">
    <source>
        <dbReference type="EMBL" id="KAK7051350.1"/>
    </source>
</evidence>
<feature type="domain" description="GH18" evidence="11">
    <location>
        <begin position="28"/>
        <end position="415"/>
    </location>
</feature>
<dbReference type="InterPro" id="IPR001223">
    <property type="entry name" value="Glyco_hydro18_cat"/>
</dbReference>
<dbReference type="InterPro" id="IPR050314">
    <property type="entry name" value="Glycosyl_Hydrlase_18"/>
</dbReference>
<feature type="chain" id="PRO_5043429677" description="GH18 domain-containing protein" evidence="10">
    <location>
        <begin position="24"/>
        <end position="416"/>
    </location>
</feature>